<dbReference type="AlphaFoldDB" id="A0A916UBS4"/>
<accession>A0A916UBS4</accession>
<name>A0A916UBS4_9BURK</name>
<protein>
    <submittedName>
        <fullName evidence="2">Uncharacterized protein</fullName>
    </submittedName>
</protein>
<gene>
    <name evidence="2" type="ORF">GCM10011396_12770</name>
</gene>
<evidence type="ECO:0000313" key="2">
    <source>
        <dbReference type="EMBL" id="GGC67241.1"/>
    </source>
</evidence>
<feature type="transmembrane region" description="Helical" evidence="1">
    <location>
        <begin position="12"/>
        <end position="34"/>
    </location>
</feature>
<comment type="caution">
    <text evidence="2">The sequence shown here is derived from an EMBL/GenBank/DDBJ whole genome shotgun (WGS) entry which is preliminary data.</text>
</comment>
<reference evidence="2" key="2">
    <citation type="submission" date="2020-09" db="EMBL/GenBank/DDBJ databases">
        <authorList>
            <person name="Sun Q."/>
            <person name="Zhou Y."/>
        </authorList>
    </citation>
    <scope>NUCLEOTIDE SEQUENCE</scope>
    <source>
        <strain evidence="2">CGMCC 1.10998</strain>
    </source>
</reference>
<dbReference type="RefSeq" id="WP_188565092.1">
    <property type="nucleotide sequence ID" value="NZ_BMED01000001.1"/>
</dbReference>
<feature type="transmembrane region" description="Helical" evidence="1">
    <location>
        <begin position="54"/>
        <end position="76"/>
    </location>
</feature>
<reference evidence="2" key="1">
    <citation type="journal article" date="2014" name="Int. J. Syst. Evol. Microbiol.">
        <title>Complete genome sequence of Corynebacterium casei LMG S-19264T (=DSM 44701T), isolated from a smear-ripened cheese.</title>
        <authorList>
            <consortium name="US DOE Joint Genome Institute (JGI-PGF)"/>
            <person name="Walter F."/>
            <person name="Albersmeier A."/>
            <person name="Kalinowski J."/>
            <person name="Ruckert C."/>
        </authorList>
    </citation>
    <scope>NUCLEOTIDE SEQUENCE</scope>
    <source>
        <strain evidence="2">CGMCC 1.10998</strain>
    </source>
</reference>
<evidence type="ECO:0000256" key="1">
    <source>
        <dbReference type="SAM" id="Phobius"/>
    </source>
</evidence>
<evidence type="ECO:0000313" key="3">
    <source>
        <dbReference type="Proteomes" id="UP000637423"/>
    </source>
</evidence>
<proteinExistence type="predicted"/>
<dbReference type="EMBL" id="BMED01000001">
    <property type="protein sequence ID" value="GGC67241.1"/>
    <property type="molecule type" value="Genomic_DNA"/>
</dbReference>
<keyword evidence="1" id="KW-0812">Transmembrane</keyword>
<keyword evidence="1" id="KW-0472">Membrane</keyword>
<keyword evidence="3" id="KW-1185">Reference proteome</keyword>
<keyword evidence="1" id="KW-1133">Transmembrane helix</keyword>
<sequence>MTGTAFFEAEFFVLLVSSFIAPFCINACVIWKQAISRKVTWLSGNGLLISEISVAPYLVPAVFAGIGVSLISHGLITNLDDAEKKIERI</sequence>
<dbReference type="Proteomes" id="UP000637423">
    <property type="component" value="Unassembled WGS sequence"/>
</dbReference>
<organism evidence="2 3">
    <name type="scientific">Undibacterium terreum</name>
    <dbReference type="NCBI Taxonomy" id="1224302"/>
    <lineage>
        <taxon>Bacteria</taxon>
        <taxon>Pseudomonadati</taxon>
        <taxon>Pseudomonadota</taxon>
        <taxon>Betaproteobacteria</taxon>
        <taxon>Burkholderiales</taxon>
        <taxon>Oxalobacteraceae</taxon>
        <taxon>Undibacterium</taxon>
    </lineage>
</organism>